<proteinExistence type="predicted"/>
<dbReference type="Pfam" id="PF00805">
    <property type="entry name" value="Pentapeptide"/>
    <property type="match status" value="2"/>
</dbReference>
<dbReference type="Gene3D" id="2.160.20.80">
    <property type="entry name" value="E3 ubiquitin-protein ligase SopA"/>
    <property type="match status" value="1"/>
</dbReference>
<dbReference type="EMBL" id="CAACVJ010000190">
    <property type="protein sequence ID" value="VEP14551.1"/>
    <property type="molecule type" value="Genomic_DNA"/>
</dbReference>
<evidence type="ECO:0000313" key="1">
    <source>
        <dbReference type="EMBL" id="VEP14551.1"/>
    </source>
</evidence>
<organism evidence="1 2">
    <name type="scientific">Hyella patelloides LEGE 07179</name>
    <dbReference type="NCBI Taxonomy" id="945734"/>
    <lineage>
        <taxon>Bacteria</taxon>
        <taxon>Bacillati</taxon>
        <taxon>Cyanobacteriota</taxon>
        <taxon>Cyanophyceae</taxon>
        <taxon>Pleurocapsales</taxon>
        <taxon>Hyellaceae</taxon>
        <taxon>Hyella</taxon>
    </lineage>
</organism>
<sequence length="490" mass="54653">MADQEHLEKLNKGVKAWNQWRKDNPNIRPDLFAKLLNNTNLSGANLSGVELLGVNFTRSNLTSANLSCANLYIARLSGANLSDANLTSTNLIGANLIGANLSNVNLSGANLSDVKLSGANLSDVNLTGANLSNVKLSGANLSDIKLSGAILKRVQALDTNFAGATLTGACIEDWNINSKTNLENVKCDYIYLKEIYFEEKQKSFYSDRRPHDPYNIFAPGEFTKRYQKILETVDLYFGEGIDWQVFLESFQKLQEEEKLKIQDGDRQFPIVQGIKNTGDGSFVIEIGVSPDTDKGEVERSFKQIYQPMVKAKEEQIKFLHEELNIKREELFLNRQEKNELLEIIKLRANQQINVNNYLANQQRTNNMTNNKETKIDKYFKTEKAGIVNNEGDISGGIITGEYNEAAPQNLTQAAAEIQQLLEQLSKTYPTKTPSEKMVVGAKVIEEITNNPNRWQKPIKVIKAMGIEALAEAVDNPIFNIAKAGIEAALE</sequence>
<dbReference type="InterPro" id="IPR051082">
    <property type="entry name" value="Pentapeptide-BTB/POZ_domain"/>
</dbReference>
<dbReference type="SUPFAM" id="SSF141571">
    <property type="entry name" value="Pentapeptide repeat-like"/>
    <property type="match status" value="1"/>
</dbReference>
<name>A0A563VTF3_9CYAN</name>
<dbReference type="InterPro" id="IPR001646">
    <property type="entry name" value="5peptide_repeat"/>
</dbReference>
<dbReference type="RefSeq" id="WP_144865036.1">
    <property type="nucleotide sequence ID" value="NZ_LR213787.1"/>
</dbReference>
<evidence type="ECO:0000313" key="2">
    <source>
        <dbReference type="Proteomes" id="UP000320055"/>
    </source>
</evidence>
<dbReference type="Proteomes" id="UP000320055">
    <property type="component" value="Unassembled WGS sequence"/>
</dbReference>
<reference evidence="1 2" key="1">
    <citation type="submission" date="2019-01" db="EMBL/GenBank/DDBJ databases">
        <authorList>
            <person name="Brito A."/>
        </authorList>
    </citation>
    <scope>NUCLEOTIDE SEQUENCE [LARGE SCALE GENOMIC DNA]</scope>
    <source>
        <strain evidence="1">1</strain>
    </source>
</reference>
<keyword evidence="2" id="KW-1185">Reference proteome</keyword>
<dbReference type="AlphaFoldDB" id="A0A563VTF3"/>
<dbReference type="OrthoDB" id="516320at2"/>
<accession>A0A563VTF3</accession>
<protein>
    <submittedName>
        <fullName evidence="1">Putative Pentapeptide repeat protein</fullName>
    </submittedName>
</protein>
<gene>
    <name evidence="1" type="ORF">H1P_270044</name>
</gene>
<dbReference type="PANTHER" id="PTHR14136">
    <property type="entry name" value="BTB_POZ DOMAIN-CONTAINING PROTEIN KCTD9"/>
    <property type="match status" value="1"/>
</dbReference>
<dbReference type="PANTHER" id="PTHR14136:SF17">
    <property type="entry name" value="BTB_POZ DOMAIN-CONTAINING PROTEIN KCTD9"/>
    <property type="match status" value="1"/>
</dbReference>